<keyword evidence="1" id="KW-0285">Flavoprotein</keyword>
<dbReference type="EMBL" id="NEVK01000003">
    <property type="protein sequence ID" value="OZI24786.1"/>
    <property type="molecule type" value="Genomic_DNA"/>
</dbReference>
<keyword evidence="2" id="KW-0288">FMN</keyword>
<feature type="domain" description="Flavodoxin-like" evidence="3">
    <location>
        <begin position="4"/>
        <end position="170"/>
    </location>
</feature>
<organism evidence="4 5">
    <name type="scientific">Bordetella genomosp. 7</name>
    <dbReference type="NCBI Taxonomy" id="1416805"/>
    <lineage>
        <taxon>Bacteria</taxon>
        <taxon>Pseudomonadati</taxon>
        <taxon>Pseudomonadota</taxon>
        <taxon>Betaproteobacteria</taxon>
        <taxon>Burkholderiales</taxon>
        <taxon>Alcaligenaceae</taxon>
        <taxon>Bordetella</taxon>
    </lineage>
</organism>
<dbReference type="InterPro" id="IPR029039">
    <property type="entry name" value="Flavoprotein-like_sf"/>
</dbReference>
<reference evidence="5" key="1">
    <citation type="submission" date="2017-05" db="EMBL/GenBank/DDBJ databases">
        <title>Complete and WGS of Bordetella genogroups.</title>
        <authorList>
            <person name="Spilker T."/>
            <person name="Lipuma J."/>
        </authorList>
    </citation>
    <scope>NUCLEOTIDE SEQUENCE [LARGE SCALE GENOMIC DNA]</scope>
    <source>
        <strain evidence="5">AU18089</strain>
    </source>
</reference>
<dbReference type="InterPro" id="IPR005025">
    <property type="entry name" value="FMN_Rdtase-like_dom"/>
</dbReference>
<accession>A0A261RIB7</accession>
<dbReference type="Pfam" id="PF03358">
    <property type="entry name" value="FMN_red"/>
    <property type="match status" value="1"/>
</dbReference>
<dbReference type="Proteomes" id="UP000216947">
    <property type="component" value="Unassembled WGS sequence"/>
</dbReference>
<protein>
    <submittedName>
        <fullName evidence="4">Flavodoxin</fullName>
    </submittedName>
</protein>
<dbReference type="Gene3D" id="3.40.50.360">
    <property type="match status" value="1"/>
</dbReference>
<proteinExistence type="predicted"/>
<evidence type="ECO:0000256" key="1">
    <source>
        <dbReference type="ARBA" id="ARBA00022630"/>
    </source>
</evidence>
<name>A0A261RIB7_9BORD</name>
<dbReference type="GO" id="GO:0016491">
    <property type="term" value="F:oxidoreductase activity"/>
    <property type="evidence" value="ECO:0007669"/>
    <property type="project" value="InterPro"/>
</dbReference>
<evidence type="ECO:0000313" key="5">
    <source>
        <dbReference type="Proteomes" id="UP000216947"/>
    </source>
</evidence>
<dbReference type="InterPro" id="IPR008254">
    <property type="entry name" value="Flavodoxin/NO_synth"/>
</dbReference>
<dbReference type="RefSeq" id="WP_094796140.1">
    <property type="nucleotide sequence ID" value="NZ_NEVK01000003.1"/>
</dbReference>
<dbReference type="AlphaFoldDB" id="A0A261RIB7"/>
<dbReference type="PROSITE" id="PS50902">
    <property type="entry name" value="FLAVODOXIN_LIKE"/>
    <property type="match status" value="1"/>
</dbReference>
<sequence>MKRLLIVWHSRTGAARQMAASMASGARAAARELGLRDRLQVSLRRARNVEPTHVLQADGLLFCAPENLGGLSGEMKEFFDRCYYPVIDRIAGRPYGLAISAGTDGAAAARQTDRICTGWRLRAACPPLIERNGAQTPQAILAPKVVPEAALARSAELGGLLAATLLAGET</sequence>
<evidence type="ECO:0000256" key="2">
    <source>
        <dbReference type="ARBA" id="ARBA00022643"/>
    </source>
</evidence>
<comment type="caution">
    <text evidence="4">The sequence shown here is derived from an EMBL/GenBank/DDBJ whole genome shotgun (WGS) entry which is preliminary data.</text>
</comment>
<evidence type="ECO:0000313" key="4">
    <source>
        <dbReference type="EMBL" id="OZI24786.1"/>
    </source>
</evidence>
<evidence type="ECO:0000259" key="3">
    <source>
        <dbReference type="PROSITE" id="PS50902"/>
    </source>
</evidence>
<dbReference type="GO" id="GO:0010181">
    <property type="term" value="F:FMN binding"/>
    <property type="evidence" value="ECO:0007669"/>
    <property type="project" value="InterPro"/>
</dbReference>
<dbReference type="SUPFAM" id="SSF52218">
    <property type="entry name" value="Flavoproteins"/>
    <property type="match status" value="1"/>
</dbReference>
<keyword evidence="5" id="KW-1185">Reference proteome</keyword>
<gene>
    <name evidence="4" type="ORF">CAL19_04665</name>
</gene>